<evidence type="ECO:0000256" key="2">
    <source>
        <dbReference type="ARBA" id="ARBA00022908"/>
    </source>
</evidence>
<dbReference type="InterPro" id="IPR002104">
    <property type="entry name" value="Integrase_catalytic"/>
</dbReference>
<dbReference type="OrthoDB" id="7873969at2"/>
<keyword evidence="3" id="KW-0238">DNA-binding</keyword>
<dbReference type="Pfam" id="PF00589">
    <property type="entry name" value="Phage_integrase"/>
    <property type="match status" value="1"/>
</dbReference>
<dbReference type="STRING" id="655015.B1812_07425"/>
<accession>A0A1W6MTI2</accession>
<comment type="similarity">
    <text evidence="1">Belongs to the 'phage' integrase family.</text>
</comment>
<dbReference type="GO" id="GO:0015074">
    <property type="term" value="P:DNA integration"/>
    <property type="evidence" value="ECO:0007669"/>
    <property type="project" value="UniProtKB-KW"/>
</dbReference>
<dbReference type="Gene3D" id="1.10.150.130">
    <property type="match status" value="1"/>
</dbReference>
<dbReference type="KEGG" id="mbry:B1812_07425"/>
<dbReference type="InterPro" id="IPR050090">
    <property type="entry name" value="Tyrosine_recombinase_XerCD"/>
</dbReference>
<dbReference type="InterPro" id="IPR011010">
    <property type="entry name" value="DNA_brk_join_enz"/>
</dbReference>
<dbReference type="Proteomes" id="UP000193978">
    <property type="component" value="Chromosome"/>
</dbReference>
<gene>
    <name evidence="7" type="ORF">B1812_07425</name>
</gene>
<feature type="domain" description="Tyr recombinase" evidence="6">
    <location>
        <begin position="168"/>
        <end position="337"/>
    </location>
</feature>
<keyword evidence="2" id="KW-0229">DNA integration</keyword>
<evidence type="ECO:0000256" key="3">
    <source>
        <dbReference type="ARBA" id="ARBA00023125"/>
    </source>
</evidence>
<sequence>MKWRYLKRDVSRHGQVRWYFRRGSEPKVRLPDHPGASKQAEAAYFAALDRKPIAPSPMADKWPAGSFGALATAYLRSSKYQALSPVTMAGYRRQLDRLRADIGHLPYLSFRRRHIVQIIEAKASAPGEANNVLKALQALFTYAVKADLLDRSPAAGVEKLKVTGPRAGGSETWFPEHAERFRARWPLSSPQRTLFEICWNTGLRIGDALRLGPQHIRDGRVRMKTSKRGVEIDTLVLPELAEALAAAPTPHLTYLATQGGRTRSAKAAYTWFSQAARAAGIPPKFTSHGCRKGLLTEAAEHGASEDQLAALAGHGSTKSVAAYTKKASRRALSDAAMMHRLEKGENGTEAGPPSKKVGQNVK</sequence>
<dbReference type="InterPro" id="IPR013762">
    <property type="entry name" value="Integrase-like_cat_sf"/>
</dbReference>
<evidence type="ECO:0000259" key="6">
    <source>
        <dbReference type="PROSITE" id="PS51898"/>
    </source>
</evidence>
<dbReference type="Gene3D" id="1.10.443.10">
    <property type="entry name" value="Intergrase catalytic core"/>
    <property type="match status" value="1"/>
</dbReference>
<evidence type="ECO:0000313" key="8">
    <source>
        <dbReference type="Proteomes" id="UP000193978"/>
    </source>
</evidence>
<feature type="region of interest" description="Disordered" evidence="5">
    <location>
        <begin position="342"/>
        <end position="362"/>
    </location>
</feature>
<evidence type="ECO:0000313" key="7">
    <source>
        <dbReference type="EMBL" id="ARN80933.1"/>
    </source>
</evidence>
<dbReference type="SUPFAM" id="SSF56349">
    <property type="entry name" value="DNA breaking-rejoining enzymes"/>
    <property type="match status" value="1"/>
</dbReference>
<dbReference type="PROSITE" id="PS51898">
    <property type="entry name" value="TYR_RECOMBINASE"/>
    <property type="match status" value="1"/>
</dbReference>
<dbReference type="GO" id="GO:0006310">
    <property type="term" value="P:DNA recombination"/>
    <property type="evidence" value="ECO:0007669"/>
    <property type="project" value="UniProtKB-KW"/>
</dbReference>
<name>A0A1W6MTI2_9HYPH</name>
<evidence type="ECO:0000256" key="1">
    <source>
        <dbReference type="ARBA" id="ARBA00008857"/>
    </source>
</evidence>
<dbReference type="AlphaFoldDB" id="A0A1W6MTI2"/>
<keyword evidence="8" id="KW-1185">Reference proteome</keyword>
<proteinExistence type="inferred from homology"/>
<protein>
    <recommendedName>
        <fullName evidence="6">Tyr recombinase domain-containing protein</fullName>
    </recommendedName>
</protein>
<dbReference type="GO" id="GO:0003677">
    <property type="term" value="F:DNA binding"/>
    <property type="evidence" value="ECO:0007669"/>
    <property type="project" value="UniProtKB-KW"/>
</dbReference>
<dbReference type="PANTHER" id="PTHR30349">
    <property type="entry name" value="PHAGE INTEGRASE-RELATED"/>
    <property type="match status" value="1"/>
</dbReference>
<dbReference type="EMBL" id="CP019948">
    <property type="protein sequence ID" value="ARN80933.1"/>
    <property type="molecule type" value="Genomic_DNA"/>
</dbReference>
<evidence type="ECO:0000256" key="4">
    <source>
        <dbReference type="ARBA" id="ARBA00023172"/>
    </source>
</evidence>
<dbReference type="RefSeq" id="WP_085771022.1">
    <property type="nucleotide sequence ID" value="NZ_AP027149.1"/>
</dbReference>
<dbReference type="PANTHER" id="PTHR30349:SF41">
    <property type="entry name" value="INTEGRASE_RECOMBINASE PROTEIN MJ0367-RELATED"/>
    <property type="match status" value="1"/>
</dbReference>
<organism evidence="7 8">
    <name type="scientific">Methylocystis bryophila</name>
    <dbReference type="NCBI Taxonomy" id="655015"/>
    <lineage>
        <taxon>Bacteria</taxon>
        <taxon>Pseudomonadati</taxon>
        <taxon>Pseudomonadota</taxon>
        <taxon>Alphaproteobacteria</taxon>
        <taxon>Hyphomicrobiales</taxon>
        <taxon>Methylocystaceae</taxon>
        <taxon>Methylocystis</taxon>
    </lineage>
</organism>
<dbReference type="InterPro" id="IPR010998">
    <property type="entry name" value="Integrase_recombinase_N"/>
</dbReference>
<reference evidence="7 8" key="1">
    <citation type="submission" date="2017-02" db="EMBL/GenBank/DDBJ databases">
        <authorList>
            <person name="Peterson S.W."/>
        </authorList>
    </citation>
    <scope>NUCLEOTIDE SEQUENCE [LARGE SCALE GENOMIC DNA]</scope>
    <source>
        <strain evidence="7 8">S285</strain>
    </source>
</reference>
<keyword evidence="4" id="KW-0233">DNA recombination</keyword>
<evidence type="ECO:0000256" key="5">
    <source>
        <dbReference type="SAM" id="MobiDB-lite"/>
    </source>
</evidence>